<comment type="caution">
    <text evidence="1">The sequence shown here is derived from an EMBL/GenBank/DDBJ whole genome shotgun (WGS) entry which is preliminary data.</text>
</comment>
<dbReference type="RefSeq" id="WP_183509984.1">
    <property type="nucleotide sequence ID" value="NZ_BAABGK010000023.1"/>
</dbReference>
<name>A0A839QG22_9MICC</name>
<keyword evidence="2" id="KW-1185">Reference proteome</keyword>
<organism evidence="1 2">
    <name type="scientific">Paeniglutamicibacter cryotolerans</name>
    <dbReference type="NCBI Taxonomy" id="670079"/>
    <lineage>
        <taxon>Bacteria</taxon>
        <taxon>Bacillati</taxon>
        <taxon>Actinomycetota</taxon>
        <taxon>Actinomycetes</taxon>
        <taxon>Micrococcales</taxon>
        <taxon>Micrococcaceae</taxon>
        <taxon>Paeniglutamicibacter</taxon>
    </lineage>
</organism>
<reference evidence="1 2" key="1">
    <citation type="submission" date="2020-08" db="EMBL/GenBank/DDBJ databases">
        <title>Sequencing the genomes of 1000 actinobacteria strains.</title>
        <authorList>
            <person name="Klenk H.-P."/>
        </authorList>
    </citation>
    <scope>NUCLEOTIDE SEQUENCE [LARGE SCALE GENOMIC DNA]</scope>
    <source>
        <strain evidence="1 2">DSM 22826</strain>
    </source>
</reference>
<dbReference type="AlphaFoldDB" id="A0A839QG22"/>
<evidence type="ECO:0000313" key="2">
    <source>
        <dbReference type="Proteomes" id="UP000523000"/>
    </source>
</evidence>
<gene>
    <name evidence="1" type="ORF">E9229_000818</name>
</gene>
<sequence>MSVDLSGLPELPDTGALREDALTLKEAAAALKALCGDCQTGWRPIQGTISCSNDQEAIYTALDRMDDYGEALDLSATVVASALATYCDEIDGLRNRYNAAVSASMVCYAPDATVDGAQDPTQKAQDEVNAVAALMLGMEQRCADSIKAADPGSSTPAPDYSRQDMALAVGAQEALKRLRTADFQFTVSITISIRTLDYSKLEIPYADGSLLTHERLVLTQSSIRTDVAVRGTAPVFSSSPRATIGEPPRWAKIGGNVLGVLDVGLTAWGAGSDEWNDDLIDHPEYSERKQWDSAIKSAGLRTAGAAAGGAAGTAVGAAAGAAIFGTLGSVVPVAGTAAGIAVGGFLGGVVGGFVGSTVGEGIGGFLDNISDGEGLGDAIGNAWNDLWG</sequence>
<evidence type="ECO:0000313" key="1">
    <source>
        <dbReference type="EMBL" id="MBB2994627.1"/>
    </source>
</evidence>
<evidence type="ECO:0008006" key="3">
    <source>
        <dbReference type="Google" id="ProtNLM"/>
    </source>
</evidence>
<dbReference type="EMBL" id="JACHVS010000001">
    <property type="protein sequence ID" value="MBB2994627.1"/>
    <property type="molecule type" value="Genomic_DNA"/>
</dbReference>
<accession>A0A839QG22</accession>
<protein>
    <recommendedName>
        <fullName evidence="3">Glycine zipper domain-containing protein</fullName>
    </recommendedName>
</protein>
<proteinExistence type="predicted"/>
<dbReference type="Proteomes" id="UP000523000">
    <property type="component" value="Unassembled WGS sequence"/>
</dbReference>